<dbReference type="SUPFAM" id="SSF56300">
    <property type="entry name" value="Metallo-dependent phosphatases"/>
    <property type="match status" value="1"/>
</dbReference>
<name>A0ABQ3N6Z5_9BACI</name>
<reference evidence="2 3" key="1">
    <citation type="journal article" date="2022" name="Int. J. Syst. Evol. Microbiol.">
        <title>Neobacillus kokaensis sp. nov., isolated from soil.</title>
        <authorList>
            <person name="Yuki K."/>
            <person name="Matsubara H."/>
            <person name="Yamaguchi S."/>
        </authorList>
    </citation>
    <scope>NUCLEOTIDE SEQUENCE [LARGE SCALE GENOMIC DNA]</scope>
    <source>
        <strain evidence="2 3">LOB 377</strain>
    </source>
</reference>
<dbReference type="CDD" id="cd07383">
    <property type="entry name" value="MPP_Dcr2"/>
    <property type="match status" value="1"/>
</dbReference>
<dbReference type="InterPro" id="IPR004843">
    <property type="entry name" value="Calcineurin-like_PHP"/>
</dbReference>
<protein>
    <submittedName>
        <fullName evidence="2">Metallophosphatase</fullName>
    </submittedName>
</protein>
<accession>A0ABQ3N6Z5</accession>
<dbReference type="InterPro" id="IPR011230">
    <property type="entry name" value="PAP14/16/28/29"/>
</dbReference>
<dbReference type="Proteomes" id="UP000637074">
    <property type="component" value="Unassembled WGS sequence"/>
</dbReference>
<dbReference type="InterPro" id="IPR029052">
    <property type="entry name" value="Metallo-depent_PP-like"/>
</dbReference>
<evidence type="ECO:0000313" key="3">
    <source>
        <dbReference type="Proteomes" id="UP000637074"/>
    </source>
</evidence>
<dbReference type="RefSeq" id="WP_191274752.1">
    <property type="nucleotide sequence ID" value="NZ_BNDS01000015.1"/>
</dbReference>
<comment type="caution">
    <text evidence="2">The sequence shown here is derived from an EMBL/GenBank/DDBJ whole genome shotgun (WGS) entry which is preliminary data.</text>
</comment>
<dbReference type="PANTHER" id="PTHR32440">
    <property type="entry name" value="PHOSPHATASE DCR2-RELATED-RELATED"/>
    <property type="match status" value="1"/>
</dbReference>
<dbReference type="PANTHER" id="PTHR32440:SF11">
    <property type="entry name" value="METALLOPHOSPHOESTERASE DOMAIN-CONTAINING PROTEIN"/>
    <property type="match status" value="1"/>
</dbReference>
<dbReference type="Pfam" id="PF00149">
    <property type="entry name" value="Metallophos"/>
    <property type="match status" value="1"/>
</dbReference>
<dbReference type="EMBL" id="BNDS01000015">
    <property type="protein sequence ID" value="GHH99826.1"/>
    <property type="molecule type" value="Genomic_DNA"/>
</dbReference>
<proteinExistence type="predicted"/>
<feature type="domain" description="Calcineurin-like phosphoesterase" evidence="1">
    <location>
        <begin position="15"/>
        <end position="201"/>
    </location>
</feature>
<organism evidence="2 3">
    <name type="scientific">Neobacillus kokaensis</name>
    <dbReference type="NCBI Taxonomy" id="2759023"/>
    <lineage>
        <taxon>Bacteria</taxon>
        <taxon>Bacillati</taxon>
        <taxon>Bacillota</taxon>
        <taxon>Bacilli</taxon>
        <taxon>Bacillales</taxon>
        <taxon>Bacillaceae</taxon>
        <taxon>Neobacillus</taxon>
    </lineage>
</organism>
<dbReference type="PIRSF" id="PIRSF030250">
    <property type="entry name" value="Ptase_At2g46880"/>
    <property type="match status" value="1"/>
</dbReference>
<evidence type="ECO:0000259" key="1">
    <source>
        <dbReference type="Pfam" id="PF00149"/>
    </source>
</evidence>
<sequence length="302" mass="34175">MKRQLKFRDDDSFVIVQFSDIEMIDAEDWDPDTPKFDQETKETMEKIIKAEHPDFIVFAGDLIASARAKDPLQSFRKAVAAAEENQIPWAAVFGNHDSEGSVTRKEMHEEQLKHEYCVAEEDPLNISGAGNFILKVKDKQDNIGAVLYFLDSGVDGVNKNQVDWYRSNSHEITTQNGGQPIPSLAFFHIPLPEYNDAWNSQMCSGNKYEMISRPSINTGLFTAMSEMGDVMGTFVGHDHANDFCAVYKGIHLCYGRSTRYISYIDGKRDDHFPTGARVIKLKSGIRQFETWIRQNDGSVITS</sequence>
<keyword evidence="3" id="KW-1185">Reference proteome</keyword>
<dbReference type="Gene3D" id="3.60.21.10">
    <property type="match status" value="1"/>
</dbReference>
<gene>
    <name evidence="2" type="ORF">AM1BK_33690</name>
</gene>
<evidence type="ECO:0000313" key="2">
    <source>
        <dbReference type="EMBL" id="GHH99826.1"/>
    </source>
</evidence>